<sequence length="85" mass="9035">MLIWRACSVPGTRYVQRFQSCGDVFSLVEVLGVLIVRGFDGIAPAIGRLQCNCDAAIFTAEGRTGLGVPHCLARAASSVLVPRLS</sequence>
<dbReference type="InParanoid" id="B9RCI9"/>
<proteinExistence type="predicted"/>
<evidence type="ECO:0000313" key="1">
    <source>
        <dbReference type="EMBL" id="EEF51260.1"/>
    </source>
</evidence>
<protein>
    <submittedName>
        <fullName evidence="1">Uncharacterized protein</fullName>
    </submittedName>
</protein>
<gene>
    <name evidence="1" type="ORF">RCOM_1689320</name>
</gene>
<dbReference type="EMBL" id="EQ973774">
    <property type="protein sequence ID" value="EEF51260.1"/>
    <property type="molecule type" value="Genomic_DNA"/>
</dbReference>
<evidence type="ECO:0000313" key="2">
    <source>
        <dbReference type="Proteomes" id="UP000008311"/>
    </source>
</evidence>
<accession>B9RCI9</accession>
<name>B9RCI9_RICCO</name>
<dbReference type="AlphaFoldDB" id="B9RCI9"/>
<reference evidence="2" key="1">
    <citation type="journal article" date="2010" name="Nat. Biotechnol.">
        <title>Draft genome sequence of the oilseed species Ricinus communis.</title>
        <authorList>
            <person name="Chan A.P."/>
            <person name="Crabtree J."/>
            <person name="Zhao Q."/>
            <person name="Lorenzi H."/>
            <person name="Orvis J."/>
            <person name="Puiu D."/>
            <person name="Melake-Berhan A."/>
            <person name="Jones K.M."/>
            <person name="Redman J."/>
            <person name="Chen G."/>
            <person name="Cahoon E.B."/>
            <person name="Gedil M."/>
            <person name="Stanke M."/>
            <person name="Haas B.J."/>
            <person name="Wortman J.R."/>
            <person name="Fraser-Liggett C.M."/>
            <person name="Ravel J."/>
            <person name="Rabinowicz P.D."/>
        </authorList>
    </citation>
    <scope>NUCLEOTIDE SEQUENCE [LARGE SCALE GENOMIC DNA]</scope>
    <source>
        <strain evidence="2">cv. Hale</strain>
    </source>
</reference>
<keyword evidence="2" id="KW-1185">Reference proteome</keyword>
<dbReference type="Proteomes" id="UP000008311">
    <property type="component" value="Unassembled WGS sequence"/>
</dbReference>
<organism evidence="1 2">
    <name type="scientific">Ricinus communis</name>
    <name type="common">Castor bean</name>
    <dbReference type="NCBI Taxonomy" id="3988"/>
    <lineage>
        <taxon>Eukaryota</taxon>
        <taxon>Viridiplantae</taxon>
        <taxon>Streptophyta</taxon>
        <taxon>Embryophyta</taxon>
        <taxon>Tracheophyta</taxon>
        <taxon>Spermatophyta</taxon>
        <taxon>Magnoliopsida</taxon>
        <taxon>eudicotyledons</taxon>
        <taxon>Gunneridae</taxon>
        <taxon>Pentapetalae</taxon>
        <taxon>rosids</taxon>
        <taxon>fabids</taxon>
        <taxon>Malpighiales</taxon>
        <taxon>Euphorbiaceae</taxon>
        <taxon>Acalyphoideae</taxon>
        <taxon>Acalypheae</taxon>
        <taxon>Ricinus</taxon>
    </lineage>
</organism>